<name>A0ABU1JFF1_9MICC</name>
<dbReference type="RefSeq" id="WP_309798976.1">
    <property type="nucleotide sequence ID" value="NZ_BAAAHY010000005.1"/>
</dbReference>
<gene>
    <name evidence="1" type="ORF">JOE69_002364</name>
</gene>
<proteinExistence type="predicted"/>
<dbReference type="Proteomes" id="UP001185069">
    <property type="component" value="Unassembled WGS sequence"/>
</dbReference>
<accession>A0ABU1JFF1</accession>
<evidence type="ECO:0000313" key="2">
    <source>
        <dbReference type="Proteomes" id="UP001185069"/>
    </source>
</evidence>
<organism evidence="1 2">
    <name type="scientific">Arthrobacter russicus</name>
    <dbReference type="NCBI Taxonomy" id="172040"/>
    <lineage>
        <taxon>Bacteria</taxon>
        <taxon>Bacillati</taxon>
        <taxon>Actinomycetota</taxon>
        <taxon>Actinomycetes</taxon>
        <taxon>Micrococcales</taxon>
        <taxon>Micrococcaceae</taxon>
        <taxon>Arthrobacter</taxon>
    </lineage>
</organism>
<protein>
    <submittedName>
        <fullName evidence="1">Uncharacterized protein</fullName>
    </submittedName>
</protein>
<sequence>MSVEDFLRAAEAKATACRDLAAVVVLLASAFSLDQMQSFSAQPQYIKGP</sequence>
<evidence type="ECO:0000313" key="1">
    <source>
        <dbReference type="EMBL" id="MDR6270126.1"/>
    </source>
</evidence>
<comment type="caution">
    <text evidence="1">The sequence shown here is derived from an EMBL/GenBank/DDBJ whole genome shotgun (WGS) entry which is preliminary data.</text>
</comment>
<dbReference type="EMBL" id="JAVDQF010000001">
    <property type="protein sequence ID" value="MDR6270126.1"/>
    <property type="molecule type" value="Genomic_DNA"/>
</dbReference>
<keyword evidence="2" id="KW-1185">Reference proteome</keyword>
<reference evidence="1 2" key="1">
    <citation type="submission" date="2023-07" db="EMBL/GenBank/DDBJ databases">
        <title>Sequencing the genomes of 1000 actinobacteria strains.</title>
        <authorList>
            <person name="Klenk H.-P."/>
        </authorList>
    </citation>
    <scope>NUCLEOTIDE SEQUENCE [LARGE SCALE GENOMIC DNA]</scope>
    <source>
        <strain evidence="1 2">DSM 14555</strain>
    </source>
</reference>